<reference evidence="21 22" key="1">
    <citation type="submission" date="2019-11" db="EMBL/GenBank/DDBJ databases">
        <authorList>
            <person name="Holert J."/>
        </authorList>
    </citation>
    <scope>NUCLEOTIDE SEQUENCE [LARGE SCALE GENOMIC DNA]</scope>
    <source>
        <strain evidence="21">SB11_3</strain>
    </source>
</reference>
<comment type="function">
    <text evidence="20">Hydrolysis of phosphatidylcholine with phospholipase A2 (EC 3.1.1.4) and phospholipase A1 (EC 3.1.1.32) activities.</text>
</comment>
<dbReference type="GO" id="GO:0008970">
    <property type="term" value="F:phospholipase A1 activity"/>
    <property type="evidence" value="ECO:0007669"/>
    <property type="project" value="UniProtKB-EC"/>
</dbReference>
<dbReference type="EC" id="3.1.1.4" evidence="6 20"/>
<dbReference type="GO" id="GO:0016042">
    <property type="term" value="P:lipid catabolic process"/>
    <property type="evidence" value="ECO:0007669"/>
    <property type="project" value="UniProtKB-KW"/>
</dbReference>
<evidence type="ECO:0000256" key="17">
    <source>
        <dbReference type="ARBA" id="ARBA00023237"/>
    </source>
</evidence>
<comment type="catalytic activity">
    <reaction evidence="2 20">
        <text>a 1,2-diacyl-sn-glycero-3-phosphocholine + H2O = a 1-acyl-sn-glycero-3-phosphocholine + a fatty acid + H(+)</text>
        <dbReference type="Rhea" id="RHEA:15801"/>
        <dbReference type="ChEBI" id="CHEBI:15377"/>
        <dbReference type="ChEBI" id="CHEBI:15378"/>
        <dbReference type="ChEBI" id="CHEBI:28868"/>
        <dbReference type="ChEBI" id="CHEBI:57643"/>
        <dbReference type="ChEBI" id="CHEBI:58168"/>
        <dbReference type="EC" id="3.1.1.4"/>
    </reaction>
</comment>
<feature type="binding site" description="in dimeric form" evidence="19">
    <location>
        <position position="195"/>
    </location>
    <ligand>
        <name>Ca(2+)</name>
        <dbReference type="ChEBI" id="CHEBI:29108"/>
        <label>1</label>
    </ligand>
</feature>
<evidence type="ECO:0000256" key="20">
    <source>
        <dbReference type="RuleBase" id="RU366027"/>
    </source>
</evidence>
<dbReference type="SUPFAM" id="SSF56931">
    <property type="entry name" value="Outer membrane phospholipase A (OMPLA)"/>
    <property type="match status" value="1"/>
</dbReference>
<evidence type="ECO:0000256" key="10">
    <source>
        <dbReference type="ARBA" id="ARBA00022723"/>
    </source>
</evidence>
<evidence type="ECO:0000256" key="18">
    <source>
        <dbReference type="PIRSR" id="PIRSR603187-1"/>
    </source>
</evidence>
<evidence type="ECO:0000256" key="15">
    <source>
        <dbReference type="ARBA" id="ARBA00023098"/>
    </source>
</evidence>
<dbReference type="EC" id="3.1.1.32" evidence="5 20"/>
<dbReference type="GO" id="GO:0005509">
    <property type="term" value="F:calcium ion binding"/>
    <property type="evidence" value="ECO:0007669"/>
    <property type="project" value="TreeGrafter"/>
</dbReference>
<evidence type="ECO:0000256" key="8">
    <source>
        <dbReference type="ARBA" id="ARBA00022452"/>
    </source>
</evidence>
<comment type="similarity">
    <text evidence="3 20">Belongs to the phospholipase A1 family.</text>
</comment>
<name>A0A5S9QCD1_9GAMM</name>
<evidence type="ECO:0000256" key="12">
    <source>
        <dbReference type="ARBA" id="ARBA00022801"/>
    </source>
</evidence>
<evidence type="ECO:0000256" key="3">
    <source>
        <dbReference type="ARBA" id="ARBA00010525"/>
    </source>
</evidence>
<dbReference type="PRINTS" id="PR01486">
    <property type="entry name" value="PHPHLIPASEA1"/>
</dbReference>
<evidence type="ECO:0000256" key="16">
    <source>
        <dbReference type="ARBA" id="ARBA00023136"/>
    </source>
</evidence>
<keyword evidence="16" id="KW-0472">Membrane</keyword>
<evidence type="ECO:0000256" key="13">
    <source>
        <dbReference type="ARBA" id="ARBA00022837"/>
    </source>
</evidence>
<sequence>MRNRTISGQRGNEVTTTIKIGVILVLCNLGFSVVQAAEKTEVCECEEAKTGREVKNGAAGVEPIALGSQVQTTPFSLSTHKPNYLLPISYNRNPNDLGVDLGDKSINHVEVQFQFSLKLLLTDRTAGQPHLYVAYTNRSFWQAYNNDLSSPFRDTNHEPEIFYRLPLNIAFGDWVQNSLDFGFVHQSNGRSLPLSRSWNRVYLNWTTTLDDWTFSFKPWYRLPERSKKDADDPRGDDNPDIGDYMGHFEWLTEYRVEKHILTAMVRNNLSSDNRGAIDLTWSYPLSNNVSWYAKWFYGYGETLLDYNHLNNTFGLGFAISNW</sequence>
<feature type="active site" description="Nucleophile" evidence="18">
    <location>
        <position position="187"/>
    </location>
</feature>
<proteinExistence type="inferred from homology"/>
<dbReference type="EMBL" id="CACSIO010000023">
    <property type="protein sequence ID" value="CAA0115030.1"/>
    <property type="molecule type" value="Genomic_DNA"/>
</dbReference>
<evidence type="ECO:0000256" key="1">
    <source>
        <dbReference type="ARBA" id="ARBA00000111"/>
    </source>
</evidence>
<evidence type="ECO:0000256" key="14">
    <source>
        <dbReference type="ARBA" id="ARBA00022963"/>
    </source>
</evidence>
<dbReference type="InterPro" id="IPR036541">
    <property type="entry name" value="PLipase_A1_sf"/>
</dbReference>
<evidence type="ECO:0000256" key="11">
    <source>
        <dbReference type="ARBA" id="ARBA00022729"/>
    </source>
</evidence>
<dbReference type="GO" id="GO:0004623">
    <property type="term" value="F:phospholipase A2 activity"/>
    <property type="evidence" value="ECO:0007669"/>
    <property type="project" value="UniProtKB-EC"/>
</dbReference>
<dbReference type="InterPro" id="IPR003187">
    <property type="entry name" value="PLipase_A1"/>
</dbReference>
<keyword evidence="9" id="KW-0812">Transmembrane</keyword>
<dbReference type="Proteomes" id="UP000441399">
    <property type="component" value="Unassembled WGS sequence"/>
</dbReference>
<evidence type="ECO:0000256" key="19">
    <source>
        <dbReference type="PIRSR" id="PIRSR603187-2"/>
    </source>
</evidence>
<keyword evidence="12 20" id="KW-0378">Hydrolase</keyword>
<dbReference type="Gene3D" id="2.40.230.10">
    <property type="entry name" value="Phospholipase A1"/>
    <property type="match status" value="1"/>
</dbReference>
<comment type="subunit">
    <text evidence="4 20">Homodimer; dimerization is reversible, and the dimeric form is the active one.</text>
</comment>
<dbReference type="CDD" id="cd00541">
    <property type="entry name" value="OMPLA"/>
    <property type="match status" value="1"/>
</dbReference>
<keyword evidence="11" id="KW-0732">Signal</keyword>
<keyword evidence="15 20" id="KW-0443">Lipid metabolism</keyword>
<keyword evidence="10 19" id="KW-0479">Metal-binding</keyword>
<feature type="active site" description="Proton acceptor" evidence="18">
    <location>
        <position position="185"/>
    </location>
</feature>
<feature type="binding site" description="in dimeric form" evidence="19">
    <location>
        <position position="149"/>
    </location>
    <ligand>
        <name>Ca(2+)</name>
        <dbReference type="ChEBI" id="CHEBI:29108"/>
        <label>1</label>
    </ligand>
</feature>
<keyword evidence="17 20" id="KW-0998">Cell outer membrane</keyword>
<organism evidence="21 22">
    <name type="scientific">BD1-7 clade bacterium</name>
    <dbReference type="NCBI Taxonomy" id="2029982"/>
    <lineage>
        <taxon>Bacteria</taxon>
        <taxon>Pseudomonadati</taxon>
        <taxon>Pseudomonadota</taxon>
        <taxon>Gammaproteobacteria</taxon>
        <taxon>Cellvibrionales</taxon>
        <taxon>Spongiibacteraceae</taxon>
        <taxon>BD1-7 clade</taxon>
    </lineage>
</organism>
<keyword evidence="8" id="KW-1134">Transmembrane beta strand</keyword>
<comment type="catalytic activity">
    <reaction evidence="1 20">
        <text>a 1,2-diacyl-sn-glycero-3-phosphocholine + H2O = a 2-acyl-sn-glycero-3-phosphocholine + a fatty acid + H(+)</text>
        <dbReference type="Rhea" id="RHEA:18689"/>
        <dbReference type="ChEBI" id="CHEBI:15377"/>
        <dbReference type="ChEBI" id="CHEBI:15378"/>
        <dbReference type="ChEBI" id="CHEBI:28868"/>
        <dbReference type="ChEBI" id="CHEBI:57643"/>
        <dbReference type="ChEBI" id="CHEBI:57875"/>
        <dbReference type="EC" id="3.1.1.32"/>
    </reaction>
</comment>
<dbReference type="PANTHER" id="PTHR40457:SF1">
    <property type="entry name" value="PHOSPHOLIPASE A1"/>
    <property type="match status" value="1"/>
</dbReference>
<evidence type="ECO:0000256" key="6">
    <source>
        <dbReference type="ARBA" id="ARBA00013278"/>
    </source>
</evidence>
<accession>A0A5S9QCD1</accession>
<comment type="subcellular location">
    <subcellularLocation>
        <location evidence="20">Cell outer membrane</location>
        <topology evidence="20">Multi-pass membrane protein</topology>
    </subcellularLocation>
    <text evidence="20">One of the very few enzymes located there.</text>
</comment>
<dbReference type="PANTHER" id="PTHR40457">
    <property type="entry name" value="PHOSPHOLIPASE A1"/>
    <property type="match status" value="1"/>
</dbReference>
<feature type="binding site" description="in dimeric form" evidence="19">
    <location>
        <position position="237"/>
    </location>
    <ligand>
        <name>Ca(2+)</name>
        <dbReference type="ChEBI" id="CHEBI:29108"/>
        <label>1</label>
    </ligand>
</feature>
<keyword evidence="13 19" id="KW-0106">Calcium</keyword>
<feature type="binding site" description="in dimeric form" evidence="19">
    <location>
        <position position="190"/>
    </location>
    <ligand>
        <name>Ca(2+)</name>
        <dbReference type="ChEBI" id="CHEBI:29108"/>
        <label>1</label>
    </ligand>
</feature>
<evidence type="ECO:0000256" key="4">
    <source>
        <dbReference type="ARBA" id="ARBA00011702"/>
    </source>
</evidence>
<evidence type="ECO:0000256" key="5">
    <source>
        <dbReference type="ARBA" id="ARBA00013179"/>
    </source>
</evidence>
<evidence type="ECO:0000256" key="7">
    <source>
        <dbReference type="ARBA" id="ARBA00021726"/>
    </source>
</evidence>
<keyword evidence="14 20" id="KW-0442">Lipid degradation</keyword>
<evidence type="ECO:0000313" key="22">
    <source>
        <dbReference type="Proteomes" id="UP000441399"/>
    </source>
</evidence>
<dbReference type="GO" id="GO:0009279">
    <property type="term" value="C:cell outer membrane"/>
    <property type="evidence" value="ECO:0007669"/>
    <property type="project" value="UniProtKB-SubCell"/>
</dbReference>
<evidence type="ECO:0000256" key="2">
    <source>
        <dbReference type="ARBA" id="ARBA00001604"/>
    </source>
</evidence>
<protein>
    <recommendedName>
        <fullName evidence="7 20">Phospholipase A1</fullName>
        <ecNumber evidence="5 20">3.1.1.32</ecNumber>
        <ecNumber evidence="6 20">3.1.1.4</ecNumber>
    </recommendedName>
    <alternativeName>
        <fullName evidence="20">Phosphatidylcholine 1-acylhydrolase</fullName>
    </alternativeName>
</protein>
<gene>
    <name evidence="21" type="ORF">OPDIPICF_01676</name>
</gene>
<dbReference type="Pfam" id="PF02253">
    <property type="entry name" value="PLA1"/>
    <property type="match status" value="1"/>
</dbReference>
<keyword evidence="22" id="KW-1185">Reference proteome</keyword>
<comment type="cofactor">
    <cofactor evidence="20">
        <name>Ca(2+)</name>
        <dbReference type="ChEBI" id="CHEBI:29108"/>
    </cofactor>
    <text evidence="20">Binds 1 Ca(2+) ion per monomer. In the dimeric form the Ca(2+) is bound by different amino acids with binding of each Ca(2+) shared with ligands coming from each monomer. The Ca(2+) ion may have a role in catalysis.</text>
</comment>
<evidence type="ECO:0000313" key="21">
    <source>
        <dbReference type="EMBL" id="CAA0115030.1"/>
    </source>
</evidence>
<evidence type="ECO:0000256" key="9">
    <source>
        <dbReference type="ARBA" id="ARBA00022692"/>
    </source>
</evidence>
<dbReference type="AlphaFoldDB" id="A0A5S9QCD1"/>